<reference evidence="2" key="1">
    <citation type="submission" date="2020-05" db="EMBL/GenBank/DDBJ databases">
        <title>Genomics and ecology of novel Flavobacterium phages from the Baltic Sea.</title>
        <authorList>
            <person name="Hoetzinger M."/>
            <person name="Nilsson E."/>
            <person name="Holmfeldt K."/>
        </authorList>
    </citation>
    <scope>NUCLEOTIDE SEQUENCE [LARGE SCALE GENOMIC DNA]</scope>
</reference>
<dbReference type="Proteomes" id="UP000514763">
    <property type="component" value="Segment"/>
</dbReference>
<keyword evidence="2" id="KW-1185">Reference proteome</keyword>
<sequence>MSSCTINHYHNNKKNKPLLIGFKRWEHKTSNGVTAIVGP</sequence>
<protein>
    <submittedName>
        <fullName evidence="1">Uncharacterized protein</fullName>
    </submittedName>
</protein>
<accession>A0A7D7F5Y4</accession>
<evidence type="ECO:0000313" key="2">
    <source>
        <dbReference type="Proteomes" id="UP000514763"/>
    </source>
</evidence>
<name>A0A7D7F5Y4_9CAUD</name>
<evidence type="ECO:0000313" key="1">
    <source>
        <dbReference type="EMBL" id="QMP85301.1"/>
    </source>
</evidence>
<gene>
    <name evidence="1" type="ORF">elemo69C_phanotate50</name>
</gene>
<dbReference type="EMBL" id="MT497072">
    <property type="protein sequence ID" value="QMP85301.1"/>
    <property type="molecule type" value="Genomic_DNA"/>
</dbReference>
<organism evidence="1 2">
    <name type="scientific">Flavobacterium phage vB_FspP_elemoE_6-9C</name>
    <dbReference type="NCBI Taxonomy" id="2743829"/>
    <lineage>
        <taxon>Viruses</taxon>
        <taxon>Duplodnaviria</taxon>
        <taxon>Heunggongvirae</taxon>
        <taxon>Uroviricota</taxon>
        <taxon>Caudoviricetes</taxon>
        <taxon>Elemovirus</taxon>
        <taxon>Elemovirus elemoE</taxon>
    </lineage>
</organism>
<proteinExistence type="predicted"/>